<evidence type="ECO:0000256" key="6">
    <source>
        <dbReference type="HAMAP-Rule" id="MF_01871"/>
    </source>
</evidence>
<evidence type="ECO:0000313" key="8">
    <source>
        <dbReference type="Proteomes" id="UP001596505"/>
    </source>
</evidence>
<keyword evidence="4 6" id="KW-0862">Zinc</keyword>
<dbReference type="EMBL" id="JBHTCO010000002">
    <property type="protein sequence ID" value="MFC7391655.1"/>
    <property type="molecule type" value="Genomic_DNA"/>
</dbReference>
<comment type="function">
    <text evidence="6">Part of an energy-coupled inorganic carbon pump.</text>
</comment>
<feature type="binding site" evidence="6">
    <location>
        <position position="577"/>
    </location>
    <ligand>
        <name>Zn(2+)</name>
        <dbReference type="ChEBI" id="CHEBI:29105"/>
    </ligand>
</feature>
<reference evidence="8" key="1">
    <citation type="journal article" date="2019" name="Int. J. Syst. Evol. Microbiol.">
        <title>The Global Catalogue of Microorganisms (GCM) 10K type strain sequencing project: providing services to taxonomists for standard genome sequencing and annotation.</title>
        <authorList>
            <consortium name="The Broad Institute Genomics Platform"/>
            <consortium name="The Broad Institute Genome Sequencing Center for Infectious Disease"/>
            <person name="Wu L."/>
            <person name="Ma J."/>
        </authorList>
    </citation>
    <scope>NUCLEOTIDE SEQUENCE [LARGE SCALE GENOMIC DNA]</scope>
    <source>
        <strain evidence="8">CGMCC 1.16305</strain>
    </source>
</reference>
<protein>
    <recommendedName>
        <fullName evidence="6">Probable inorganic carbon transporter subunit DabA</fullName>
    </recommendedName>
</protein>
<evidence type="ECO:0000256" key="1">
    <source>
        <dbReference type="ARBA" id="ARBA00022448"/>
    </source>
</evidence>
<organism evidence="7 8">
    <name type="scientific">Scopulibacillus cellulosilyticus</name>
    <dbReference type="NCBI Taxonomy" id="2665665"/>
    <lineage>
        <taxon>Bacteria</taxon>
        <taxon>Bacillati</taxon>
        <taxon>Bacillota</taxon>
        <taxon>Bacilli</taxon>
        <taxon>Bacillales</taxon>
        <taxon>Sporolactobacillaceae</taxon>
        <taxon>Scopulibacillus</taxon>
    </lineage>
</organism>
<name>A0ABW2PTS9_9BACL</name>
<feature type="binding site" evidence="6">
    <location>
        <position position="397"/>
    </location>
    <ligand>
        <name>Zn(2+)</name>
        <dbReference type="ChEBI" id="CHEBI:29105"/>
    </ligand>
</feature>
<comment type="subcellular location">
    <subcellularLocation>
        <location evidence="6">Cell membrane</location>
        <topology evidence="6">Peripheral membrane protein</topology>
    </subcellularLocation>
</comment>
<keyword evidence="1 6" id="KW-0813">Transport</keyword>
<evidence type="ECO:0000256" key="4">
    <source>
        <dbReference type="ARBA" id="ARBA00022833"/>
    </source>
</evidence>
<dbReference type="InterPro" id="IPR018752">
    <property type="entry name" value="DabA"/>
</dbReference>
<dbReference type="Pfam" id="PF10070">
    <property type="entry name" value="DabA"/>
    <property type="match status" value="1"/>
</dbReference>
<feature type="binding site" evidence="6">
    <location>
        <position position="592"/>
    </location>
    <ligand>
        <name>Zn(2+)</name>
        <dbReference type="ChEBI" id="CHEBI:29105"/>
    </ligand>
</feature>
<keyword evidence="5 6" id="KW-0472">Membrane</keyword>
<evidence type="ECO:0000256" key="2">
    <source>
        <dbReference type="ARBA" id="ARBA00022475"/>
    </source>
</evidence>
<comment type="subunit">
    <text evidence="6">Forms a complex with DabB.</text>
</comment>
<dbReference type="PANTHER" id="PTHR38344">
    <property type="entry name" value="UPF0753 PROTEIN AQ_863"/>
    <property type="match status" value="1"/>
</dbReference>
<evidence type="ECO:0000313" key="7">
    <source>
        <dbReference type="EMBL" id="MFC7391655.1"/>
    </source>
</evidence>
<sequence length="871" mass="99205">MSTISTLSENEIEQKNASKVTDIKILVSSASRVIVPLGPISTFAARHPWEGMEEQTFEEVAEWLRNTKNVELYPSVSMILSAKNRGEIDPDFLEMGLQRWLNSYPLNIPRDEAERFCRASLKLDTVPAHLLTSPELKKSIEKLRNWKMDICESSPMQPLSMYKEHKADENLAELLNHHIIKWCKLYLDNSQAGWSMPKRDEGFYQSWRRLAQYDPALSKNQRKSLKNWPQDADTALEIALSALGIPQSEIQNYLEGHLLSLPGWAGMMLWRSQQSKHEQSLLLEYLAVRISMEWALLKPYLPLQKKCFKEKVKIDSLLAAWIHFGGLTFEKWSKMSTNQQKEYLTFAYNFNEKICKRLWLEAWEQTYTDQLSRKVLSNQHVKNETKPVLAQFAFCIDVRSEPYRRYLEKAGPFETFGVAGFFGLPIEISELGSKHTHSSLPVMQKPQHKIEENTDENQLKQYQQRKQAVESLSYTFKTMKQNALPSLHLPEVSGPWLTIKMLTRSMLPRRAGSFIRNLRDSWLHKPDTHLSLNSVRDLESEIPLGFSNEDQVNYVCQTLRMMGLIKNFAPLIVICGHGSQSTNNPYSSSLDCGACGGASGGFNARVFASLCNLPKVREVLSSEGIEIPEETIFVAAEHNTTVNELKWLYVPKLSKSAQEAFNYVEEVLPKVGQQANADSVSQLPNIKTHFKNPMAEAHRFADDWSEIRPEWGLARNAAFIIGERELTQNCNLEGRVFLHNYDWKQDPDGKLLANIIAGPGTVAQWINLQYYASTVAPHFYGSGNKATQTVTAGLGVMQGVASDLLSGLPWQSVMASDDEAYHAPLRLLIVIQAPNEYVERLLNNDGTFNKKVQNGWLRLASLNPQGYWENW</sequence>
<accession>A0ABW2PTS9</accession>
<keyword evidence="2 6" id="KW-1003">Cell membrane</keyword>
<dbReference type="Proteomes" id="UP001596505">
    <property type="component" value="Unassembled WGS sequence"/>
</dbReference>
<dbReference type="HAMAP" id="MF_01871">
    <property type="entry name" value="DabA"/>
    <property type="match status" value="1"/>
</dbReference>
<feature type="binding site" evidence="6">
    <location>
        <position position="395"/>
    </location>
    <ligand>
        <name>Zn(2+)</name>
        <dbReference type="ChEBI" id="CHEBI:29105"/>
    </ligand>
</feature>
<comment type="similarity">
    <text evidence="6">Belongs to the inorganic carbon transporter (TC 9.A.2) DabA family.</text>
</comment>
<keyword evidence="8" id="KW-1185">Reference proteome</keyword>
<dbReference type="PANTHER" id="PTHR38344:SF1">
    <property type="entry name" value="INORGANIC CARBON TRANSPORTER SUBUNIT DABA-RELATED"/>
    <property type="match status" value="1"/>
</dbReference>
<keyword evidence="3 6" id="KW-0479">Metal-binding</keyword>
<comment type="caution">
    <text evidence="7">The sequence shown here is derived from an EMBL/GenBank/DDBJ whole genome shotgun (WGS) entry which is preliminary data.</text>
</comment>
<evidence type="ECO:0000256" key="5">
    <source>
        <dbReference type="ARBA" id="ARBA00023136"/>
    </source>
</evidence>
<dbReference type="RefSeq" id="WP_380962884.1">
    <property type="nucleotide sequence ID" value="NZ_JBHTCO010000002.1"/>
</dbReference>
<proteinExistence type="inferred from homology"/>
<gene>
    <name evidence="6" type="primary">dabA</name>
    <name evidence="7" type="ORF">ACFQRG_01435</name>
</gene>
<evidence type="ECO:0000256" key="3">
    <source>
        <dbReference type="ARBA" id="ARBA00022723"/>
    </source>
</evidence>
<comment type="cofactor">
    <cofactor evidence="6">
        <name>Zn(2+)</name>
        <dbReference type="ChEBI" id="CHEBI:29105"/>
    </cofactor>
</comment>